<keyword evidence="7" id="KW-0732">Signal</keyword>
<sequence length="819" mass="96975">MNIVIFILPIVYACIDSFDCFTESSRFTCNGEPCAGNLTELDNFVKFTNNLSMYYELDTYNITMLFELQLCQRFAIVFNYTKMNDMNKTYDEYDITGKDIIFFSWAETYDDLYVNDNIGASATAFIWDEQQGGFQSWYILGYAIINETIRIKITRALLTDDNEDYQFNQQYVNIGYLIVYNKEGMVYRNYNRGVISVDLYNLDSKVEKYEQFTDEGHSIFLFIFWSFLSDIGIFFGRQLKSYPKYAKVHGMIFLFQSIVTYIFVFSKIEYNKLKIQEIYYYDGLIIAHFVVGVSILSFLLLQLMMGMIVKNNLESLNGSNKIYKVKRIHFYLGYFIYLVTKAQVAMGVHIQRPDLLIPFYYFYVFLFFTKMSIEILYYYEVSIIPRQRITYQYVELDKNQIYENLIDKINQNVPRNQLVKEYQKLNYIILREAIYDVSDFNHPGGQYILERITGREIGRYFYGGFPIQNLNIKMHIHTQFAINYIETRYLGDYRNDNCPLLYYEENTSQSDKYVWKFEQYIPFASDVGLFIFKSHFFQVRQFLKGVQWFGRYFYIKPFGTGINLAERPYSIVMSYTQSAILKRQQILDFFKSQVIEQDYQPYSPQQQAILSDEINFVIKRCDFSNNMSRFLHCTGHKPYEITGPYGFGLELDALSDGIHYAFVQGTGILPFLDFIDYLLKKAIYTILHDQRSKEVADCINDNNEEYLTTLGPDFQLIVHATFSDIAHFYGLPIIQDLLFICKTFHLDFFDIKIMIKDRNNIPEELTNYMVESYFNLKYMKEHLKFKPTKVYVCGSPQFEEEIQSNLFDLGIPKKYLVIV</sequence>
<evidence type="ECO:0000256" key="4">
    <source>
        <dbReference type="ARBA" id="ARBA00022723"/>
    </source>
</evidence>
<keyword evidence="9" id="KW-1185">Reference proteome</keyword>
<keyword evidence="3" id="KW-0349">Heme</keyword>
<keyword evidence="5" id="KW-0408">Iron</keyword>
<keyword evidence="6" id="KW-0812">Transmembrane</keyword>
<dbReference type="GO" id="GO:0140575">
    <property type="term" value="F:transmembrane monodehydroascorbate reductase activity"/>
    <property type="evidence" value="ECO:0007669"/>
    <property type="project" value="InterPro"/>
</dbReference>
<keyword evidence="6" id="KW-0472">Membrane</keyword>
<evidence type="ECO:0000313" key="9">
    <source>
        <dbReference type="Proteomes" id="UP000688137"/>
    </source>
</evidence>
<dbReference type="Proteomes" id="UP000688137">
    <property type="component" value="Unassembled WGS sequence"/>
</dbReference>
<dbReference type="EMBL" id="CAJJDM010000041">
    <property type="protein sequence ID" value="CAD8068455.1"/>
    <property type="molecule type" value="Genomic_DNA"/>
</dbReference>
<comment type="subcellular location">
    <subcellularLocation>
        <location evidence="2">Membrane</location>
        <topology evidence="2">Multi-pass membrane protein</topology>
    </subcellularLocation>
</comment>
<evidence type="ECO:0000256" key="1">
    <source>
        <dbReference type="ARBA" id="ARBA00001970"/>
    </source>
</evidence>
<feature type="transmembrane region" description="Helical" evidence="6">
    <location>
        <begin position="218"/>
        <end position="236"/>
    </location>
</feature>
<proteinExistence type="predicted"/>
<gene>
    <name evidence="8" type="ORF">PPRIM_AZ9-3.1.T0420168</name>
</gene>
<evidence type="ECO:0000256" key="5">
    <source>
        <dbReference type="ARBA" id="ARBA00023004"/>
    </source>
</evidence>
<evidence type="ECO:0000313" key="8">
    <source>
        <dbReference type="EMBL" id="CAD8068455.1"/>
    </source>
</evidence>
<dbReference type="GO" id="GO:0046872">
    <property type="term" value="F:metal ion binding"/>
    <property type="evidence" value="ECO:0007669"/>
    <property type="project" value="UniProtKB-KW"/>
</dbReference>
<feature type="transmembrane region" description="Helical" evidence="6">
    <location>
        <begin position="360"/>
        <end position="379"/>
    </location>
</feature>
<dbReference type="InterPro" id="IPR045150">
    <property type="entry name" value="CYB561D1/2"/>
</dbReference>
<feature type="chain" id="PRO_5035888264" evidence="7">
    <location>
        <begin position="18"/>
        <end position="819"/>
    </location>
</feature>
<comment type="cofactor">
    <cofactor evidence="1">
        <name>heme b</name>
        <dbReference type="ChEBI" id="CHEBI:60344"/>
    </cofactor>
</comment>
<keyword evidence="4" id="KW-0479">Metal-binding</keyword>
<accession>A0A8S1LPX9</accession>
<evidence type="ECO:0000256" key="3">
    <source>
        <dbReference type="ARBA" id="ARBA00022617"/>
    </source>
</evidence>
<feature type="transmembrane region" description="Helical" evidence="6">
    <location>
        <begin position="248"/>
        <end position="265"/>
    </location>
</feature>
<name>A0A8S1LPX9_PARPR</name>
<dbReference type="PANTHER" id="PTHR15422">
    <property type="entry name" value="OS05G0565100 PROTEIN"/>
    <property type="match status" value="1"/>
</dbReference>
<dbReference type="GO" id="GO:0016020">
    <property type="term" value="C:membrane"/>
    <property type="evidence" value="ECO:0007669"/>
    <property type="project" value="UniProtKB-SubCell"/>
</dbReference>
<evidence type="ECO:0000256" key="6">
    <source>
        <dbReference type="SAM" id="Phobius"/>
    </source>
</evidence>
<comment type="caution">
    <text evidence="8">The sequence shown here is derived from an EMBL/GenBank/DDBJ whole genome shotgun (WGS) entry which is preliminary data.</text>
</comment>
<evidence type="ECO:0000256" key="2">
    <source>
        <dbReference type="ARBA" id="ARBA00004141"/>
    </source>
</evidence>
<keyword evidence="6" id="KW-1133">Transmembrane helix</keyword>
<dbReference type="OMA" id="IVYACID"/>
<feature type="transmembrane region" description="Helical" evidence="6">
    <location>
        <begin position="330"/>
        <end position="348"/>
    </location>
</feature>
<reference evidence="8" key="1">
    <citation type="submission" date="2021-01" db="EMBL/GenBank/DDBJ databases">
        <authorList>
            <consortium name="Genoscope - CEA"/>
            <person name="William W."/>
        </authorList>
    </citation>
    <scope>NUCLEOTIDE SEQUENCE</scope>
</reference>
<feature type="signal peptide" evidence="7">
    <location>
        <begin position="1"/>
        <end position="17"/>
    </location>
</feature>
<protein>
    <submittedName>
        <fullName evidence="8">Uncharacterized protein</fullName>
    </submittedName>
</protein>
<feature type="transmembrane region" description="Helical" evidence="6">
    <location>
        <begin position="285"/>
        <end position="309"/>
    </location>
</feature>
<dbReference type="AlphaFoldDB" id="A0A8S1LPX9"/>
<dbReference type="PANTHER" id="PTHR15422:SF24">
    <property type="entry name" value="DOMON RELATED DOMAIN-CONTAINING PROTEIN"/>
    <property type="match status" value="1"/>
</dbReference>
<evidence type="ECO:0000256" key="7">
    <source>
        <dbReference type="SAM" id="SignalP"/>
    </source>
</evidence>
<organism evidence="8 9">
    <name type="scientific">Paramecium primaurelia</name>
    <dbReference type="NCBI Taxonomy" id="5886"/>
    <lineage>
        <taxon>Eukaryota</taxon>
        <taxon>Sar</taxon>
        <taxon>Alveolata</taxon>
        <taxon>Ciliophora</taxon>
        <taxon>Intramacronucleata</taxon>
        <taxon>Oligohymenophorea</taxon>
        <taxon>Peniculida</taxon>
        <taxon>Parameciidae</taxon>
        <taxon>Paramecium</taxon>
    </lineage>
</organism>
<dbReference type="GO" id="GO:0020037">
    <property type="term" value="F:heme binding"/>
    <property type="evidence" value="ECO:0007669"/>
    <property type="project" value="TreeGrafter"/>
</dbReference>